<sequence length="69" mass="8148">MSTKSFSDHRTLTSHKRIQTKVKPFHWELNTENLPPGNPTYGSVKNHFPNFPGHLTEHKRIHTREKPYL</sequence>
<dbReference type="EMBL" id="OX597841">
    <property type="protein sequence ID" value="CAI9742494.1"/>
    <property type="molecule type" value="Genomic_DNA"/>
</dbReference>
<dbReference type="Gene3D" id="3.30.160.60">
    <property type="entry name" value="Classic Zinc Finger"/>
    <property type="match status" value="1"/>
</dbReference>
<keyword evidence="3" id="KW-1185">Reference proteome</keyword>
<evidence type="ECO:0000256" key="1">
    <source>
        <dbReference type="SAM" id="MobiDB-lite"/>
    </source>
</evidence>
<accession>A0AA36BY70</accession>
<reference evidence="2" key="1">
    <citation type="submission" date="2023-08" db="EMBL/GenBank/DDBJ databases">
        <authorList>
            <person name="Alioto T."/>
            <person name="Alioto T."/>
            <person name="Gomez Garrido J."/>
        </authorList>
    </citation>
    <scope>NUCLEOTIDE SEQUENCE</scope>
</reference>
<feature type="region of interest" description="Disordered" evidence="1">
    <location>
        <begin position="33"/>
        <end position="69"/>
    </location>
</feature>
<organism evidence="2 3">
    <name type="scientific">Octopus vulgaris</name>
    <name type="common">Common octopus</name>
    <dbReference type="NCBI Taxonomy" id="6645"/>
    <lineage>
        <taxon>Eukaryota</taxon>
        <taxon>Metazoa</taxon>
        <taxon>Spiralia</taxon>
        <taxon>Lophotrochozoa</taxon>
        <taxon>Mollusca</taxon>
        <taxon>Cephalopoda</taxon>
        <taxon>Coleoidea</taxon>
        <taxon>Octopodiformes</taxon>
        <taxon>Octopoda</taxon>
        <taxon>Incirrata</taxon>
        <taxon>Octopodidae</taxon>
        <taxon>Octopus</taxon>
    </lineage>
</organism>
<dbReference type="AlphaFoldDB" id="A0AA36BY70"/>
<evidence type="ECO:0000313" key="3">
    <source>
        <dbReference type="Proteomes" id="UP001162480"/>
    </source>
</evidence>
<proteinExistence type="predicted"/>
<evidence type="ECO:0000313" key="2">
    <source>
        <dbReference type="EMBL" id="CAI9742494.1"/>
    </source>
</evidence>
<dbReference type="Proteomes" id="UP001162480">
    <property type="component" value="Chromosome 28"/>
</dbReference>
<protein>
    <submittedName>
        <fullName evidence="2">---NA</fullName>
    </submittedName>
</protein>
<gene>
    <name evidence="2" type="ORF">OCTVUL_1B001265</name>
</gene>
<name>A0AA36BY70_OCTVU</name>